<keyword evidence="3" id="KW-1185">Reference proteome</keyword>
<dbReference type="OrthoDB" id="310534at2759"/>
<feature type="coiled-coil region" evidence="1">
    <location>
        <begin position="180"/>
        <end position="223"/>
    </location>
</feature>
<reference evidence="2" key="1">
    <citation type="submission" date="2021-01" db="EMBL/GenBank/DDBJ databases">
        <authorList>
            <consortium name="Genoscope - CEA"/>
            <person name="William W."/>
        </authorList>
    </citation>
    <scope>NUCLEOTIDE SEQUENCE</scope>
</reference>
<name>A0A8S1S5C6_PAROT</name>
<organism evidence="2 3">
    <name type="scientific">Paramecium octaurelia</name>
    <dbReference type="NCBI Taxonomy" id="43137"/>
    <lineage>
        <taxon>Eukaryota</taxon>
        <taxon>Sar</taxon>
        <taxon>Alveolata</taxon>
        <taxon>Ciliophora</taxon>
        <taxon>Intramacronucleata</taxon>
        <taxon>Oligohymenophorea</taxon>
        <taxon>Peniculida</taxon>
        <taxon>Parameciidae</taxon>
        <taxon>Paramecium</taxon>
    </lineage>
</organism>
<protein>
    <submittedName>
        <fullName evidence="2">Uncharacterized protein</fullName>
    </submittedName>
</protein>
<evidence type="ECO:0000313" key="3">
    <source>
        <dbReference type="Proteomes" id="UP000683925"/>
    </source>
</evidence>
<accession>A0A8S1S5C6</accession>
<dbReference type="EMBL" id="CAJJDP010000005">
    <property type="protein sequence ID" value="CAD8134802.1"/>
    <property type="molecule type" value="Genomic_DNA"/>
</dbReference>
<comment type="caution">
    <text evidence="2">The sequence shown here is derived from an EMBL/GenBank/DDBJ whole genome shotgun (WGS) entry which is preliminary data.</text>
</comment>
<gene>
    <name evidence="2" type="ORF">POCTA_138.1.T0060036</name>
</gene>
<sequence>MESGRLSKSIKFEFEREQIKQKAKLLSIIDKELQSIKEKLATQVLEENNNILKYNLQLLQLEKKNAEKHDIMVEQELILRQQATIMQKSLLVETQKDQKEIQQINTEHQEEINVTQDLIVEIEGLKTRNLYLSQKLSQLLFYFVDLELYDSEFAKQAALDDFPIDQLYKPSLPQSMNLFLNFENNEKQKFEANIKQKQQKVQIEQLQQQNRKLKKQVFFLDQSTEIKTDQQKKSVFTYEDEHLDDQQYIEQLLQLKRDTQPKCKTLNDIILKKRKHSFDTAQPVLDFYKLNRRLIAERFQQPSIQFVNYQQFRIHSQSIKHQ</sequence>
<proteinExistence type="predicted"/>
<evidence type="ECO:0000256" key="1">
    <source>
        <dbReference type="SAM" id="Coils"/>
    </source>
</evidence>
<keyword evidence="1" id="KW-0175">Coiled coil</keyword>
<dbReference type="Proteomes" id="UP000683925">
    <property type="component" value="Unassembled WGS sequence"/>
</dbReference>
<evidence type="ECO:0000313" key="2">
    <source>
        <dbReference type="EMBL" id="CAD8134802.1"/>
    </source>
</evidence>
<dbReference type="OMA" id="QPKCKTL"/>
<dbReference type="AlphaFoldDB" id="A0A8S1S5C6"/>